<evidence type="ECO:0000256" key="2">
    <source>
        <dbReference type="ARBA" id="ARBA00023277"/>
    </source>
</evidence>
<dbReference type="Proteomes" id="UP001597343">
    <property type="component" value="Unassembled WGS sequence"/>
</dbReference>
<dbReference type="PANTHER" id="PTHR41695:SF1">
    <property type="entry name" value="1,4-ALPHA-GLUCAN BRANCHING ENZYME TK1436"/>
    <property type="match status" value="1"/>
</dbReference>
<dbReference type="InterPro" id="IPR004300">
    <property type="entry name" value="Glyco_hydro_57_N"/>
</dbReference>
<comment type="caution">
    <text evidence="9">The sequence shown here is derived from an EMBL/GenBank/DDBJ whole genome shotgun (WGS) entry which is preliminary data.</text>
</comment>
<feature type="domain" description="Glycosyl transferase family 1" evidence="5">
    <location>
        <begin position="738"/>
        <end position="898"/>
    </location>
</feature>
<dbReference type="Gene3D" id="3.40.50.2000">
    <property type="entry name" value="Glycogen Phosphorylase B"/>
    <property type="match status" value="2"/>
</dbReference>
<dbReference type="SUPFAM" id="SSF88713">
    <property type="entry name" value="Glycoside hydrolase/deacetylase"/>
    <property type="match status" value="1"/>
</dbReference>
<comment type="similarity">
    <text evidence="1 3">Belongs to the glycosyl hydrolase 57 family.</text>
</comment>
<dbReference type="InterPro" id="IPR028995">
    <property type="entry name" value="Glyco_hydro_57/38_cen_sf"/>
</dbReference>
<reference evidence="10" key="1">
    <citation type="journal article" date="2019" name="Int. J. Syst. Evol. Microbiol.">
        <title>The Global Catalogue of Microorganisms (GCM) 10K type strain sequencing project: providing services to taxonomists for standard genome sequencing and annotation.</title>
        <authorList>
            <consortium name="The Broad Institute Genomics Platform"/>
            <consortium name="The Broad Institute Genome Sequencing Center for Infectious Disease"/>
            <person name="Wu L."/>
            <person name="Ma J."/>
        </authorList>
    </citation>
    <scope>NUCLEOTIDE SEQUENCE [LARGE SCALE GENOMIC DNA]</scope>
    <source>
        <strain evidence="10">CGMCC 1.13574</strain>
    </source>
</reference>
<dbReference type="SUPFAM" id="SSF88688">
    <property type="entry name" value="Families 57/38 glycoside transferase middle domain"/>
    <property type="match status" value="1"/>
</dbReference>
<evidence type="ECO:0000259" key="7">
    <source>
        <dbReference type="Pfam" id="PF09210"/>
    </source>
</evidence>
<dbReference type="SUPFAM" id="SSF53756">
    <property type="entry name" value="UDP-Glycosyltransferase/glycogen phosphorylase"/>
    <property type="match status" value="1"/>
</dbReference>
<dbReference type="CDD" id="cd03801">
    <property type="entry name" value="GT4_PimA-like"/>
    <property type="match status" value="1"/>
</dbReference>
<feature type="domain" description="1,4-alpha-glucan branching enzyme C-terminal" evidence="7">
    <location>
        <begin position="419"/>
        <end position="520"/>
    </location>
</feature>
<dbReference type="InterPro" id="IPR001296">
    <property type="entry name" value="Glyco_trans_1"/>
</dbReference>
<keyword evidence="2 3" id="KW-0119">Carbohydrate metabolism</keyword>
<dbReference type="PANTHER" id="PTHR41695">
    <property type="entry name" value="1,4-ALPHA-GLUCAN BRANCHING ENZYME RV3031-RELATED"/>
    <property type="match status" value="1"/>
</dbReference>
<dbReference type="InterPro" id="IPR015293">
    <property type="entry name" value="BE_C"/>
</dbReference>
<dbReference type="RefSeq" id="WP_386044598.1">
    <property type="nucleotide sequence ID" value="NZ_JBHUIO010000005.1"/>
</dbReference>
<dbReference type="EMBL" id="JBHUIO010000005">
    <property type="protein sequence ID" value="MFD2169443.1"/>
    <property type="molecule type" value="Genomic_DNA"/>
</dbReference>
<feature type="domain" description="Glycosyltransferase subfamily 4-like N-terminal" evidence="8">
    <location>
        <begin position="552"/>
        <end position="725"/>
    </location>
</feature>
<evidence type="ECO:0000259" key="6">
    <source>
        <dbReference type="Pfam" id="PF03065"/>
    </source>
</evidence>
<dbReference type="Pfam" id="PF13439">
    <property type="entry name" value="Glyco_transf_4"/>
    <property type="match status" value="1"/>
</dbReference>
<proteinExistence type="inferred from homology"/>
<dbReference type="InterPro" id="IPR028098">
    <property type="entry name" value="Glyco_trans_4-like_N"/>
</dbReference>
<name>A0ABW4ZUM4_9BACL</name>
<evidence type="ECO:0000256" key="1">
    <source>
        <dbReference type="ARBA" id="ARBA00006821"/>
    </source>
</evidence>
<dbReference type="Gene3D" id="3.20.110.10">
    <property type="entry name" value="Glycoside hydrolase 38, N terminal domain"/>
    <property type="match status" value="1"/>
</dbReference>
<dbReference type="Pfam" id="PF00534">
    <property type="entry name" value="Glycos_transf_1"/>
    <property type="match status" value="1"/>
</dbReference>
<dbReference type="CDD" id="cd10792">
    <property type="entry name" value="GH57N_AmyC_like"/>
    <property type="match status" value="1"/>
</dbReference>
<evidence type="ECO:0000256" key="3">
    <source>
        <dbReference type="RuleBase" id="RU361196"/>
    </source>
</evidence>
<accession>A0ABW4ZUM4</accession>
<organism evidence="9 10">
    <name type="scientific">Tumebacillus lipolyticus</name>
    <dbReference type="NCBI Taxonomy" id="1280370"/>
    <lineage>
        <taxon>Bacteria</taxon>
        <taxon>Bacillati</taxon>
        <taxon>Bacillota</taxon>
        <taxon>Bacilli</taxon>
        <taxon>Bacillales</taxon>
        <taxon>Alicyclobacillaceae</taxon>
        <taxon>Tumebacillus</taxon>
    </lineage>
</organism>
<dbReference type="Gene3D" id="1.20.1430.10">
    <property type="entry name" value="Families 57/38 glycoside transferase, middle domain"/>
    <property type="match status" value="1"/>
</dbReference>
<protein>
    <submittedName>
        <fullName evidence="9">1,4-alpha-glucan branching protein domain-containing protein</fullName>
    </submittedName>
</protein>
<dbReference type="Pfam" id="PF09210">
    <property type="entry name" value="BE_C"/>
    <property type="match status" value="1"/>
</dbReference>
<sequence length="932" mass="105116">MKKGCLALVLHAHLPYVRHERAAWALEERWLYEALSETYLPLLQVFERLRKERVPYSLTLSISPTLLTMLRDEELGERYVKHLQKTIELTEKERGRTANEPIVRALADMYADHYGGLLKSYESSGRDVVARFADLQSSGHLELITCGATHGFLPTIGSEELRRAQIGIACDTHEAMIGSRPRGIWLPECGYLPGVERLLAEQSLQYFVLDSHSFGSKSVYHPLLINGTNVYALGRDPESTEQVWSSQIGYPGDPHYREYYRDIGFDLEESYIGNYVHPSGIRVNTGLKYFRVTGQGAHKELYDPQMARQRVEVHAEHFVRSRVEKIDALAQIAGGGERPPLITAPFDAELFGHWWYEGPSWVERVARKLAGSELAMVTPSGYLRQHPQAERAALSMSSWGRGGYADVWLNERNGWIYPHLHRLEERLVNAVRRAERQSQPARKALTERALRQLAREVMLAEASDWAFMITMETTEAYGVGRLSEHLMNAERLAEQIEAERVSAEWLAELERSTPIFPDLRLDHLLPATCTPDRQQPPLRVLMLSWEFPPRTIGGLARHVYDLSRELARAGVEVHVITCQGEGTEAYAHLAGVHVHRVEVPELQEGRFVEWSALLNIRLSAMGRRAIESFGPFQLIHAHDWLVAESAHWLSAQFGLPVISTIHATEHGRNHGIHSELQRQIYQIERRLAERSHEVIVCSASMRQELQELYGVAAQKLHVLNNAVDRKALTEGVEGRSRRASEREKVVFYVGRLVPEKGVQVLLASAPSWMNRYPQARIIIAGIGPMLAALQDQARELGIEGRVEFAGFVTDQERNRLLRVADVAVFPSLYEPFGIVALEAMAAGAPTVVSRTGGLAEIVEHGEDGWLVEPGDSNSLSETILQLFADPITCQQVAERGQQKVIERYSWPAIAEGTIAVYRRALQQREQEVGGSR</sequence>
<evidence type="ECO:0000313" key="10">
    <source>
        <dbReference type="Proteomes" id="UP001597343"/>
    </source>
</evidence>
<evidence type="ECO:0000256" key="4">
    <source>
        <dbReference type="SAM" id="Coils"/>
    </source>
</evidence>
<feature type="domain" description="Glycoside hydrolase family 57 N-terminal" evidence="6">
    <location>
        <begin position="7"/>
        <end position="388"/>
    </location>
</feature>
<evidence type="ECO:0000313" key="9">
    <source>
        <dbReference type="EMBL" id="MFD2169443.1"/>
    </source>
</evidence>
<keyword evidence="4" id="KW-0175">Coiled coil</keyword>
<evidence type="ECO:0000259" key="8">
    <source>
        <dbReference type="Pfam" id="PF13439"/>
    </source>
</evidence>
<dbReference type="InterPro" id="IPR037090">
    <property type="entry name" value="57_glycoside_trans_central"/>
</dbReference>
<dbReference type="InterPro" id="IPR027291">
    <property type="entry name" value="Glyco_hydro_38_N_sf"/>
</dbReference>
<gene>
    <name evidence="9" type="ORF">ACFSOY_05495</name>
</gene>
<evidence type="ECO:0000259" key="5">
    <source>
        <dbReference type="Pfam" id="PF00534"/>
    </source>
</evidence>
<feature type="coiled-coil region" evidence="4">
    <location>
        <begin position="479"/>
        <end position="506"/>
    </location>
</feature>
<dbReference type="InterPro" id="IPR011330">
    <property type="entry name" value="Glyco_hydro/deAcase_b/a-brl"/>
</dbReference>
<dbReference type="InterPro" id="IPR040042">
    <property type="entry name" value="Branching_enz_MT3115-like"/>
</dbReference>
<keyword evidence="10" id="KW-1185">Reference proteome</keyword>
<dbReference type="Pfam" id="PF03065">
    <property type="entry name" value="Glyco_hydro_57"/>
    <property type="match status" value="1"/>
</dbReference>